<dbReference type="GO" id="GO:0016020">
    <property type="term" value="C:membrane"/>
    <property type="evidence" value="ECO:0007669"/>
    <property type="project" value="UniProtKB-SubCell"/>
</dbReference>
<gene>
    <name evidence="5" type="primary">ampH_1</name>
    <name evidence="5" type="ORF">CLORY_18520</name>
</gene>
<keyword evidence="5" id="KW-0121">Carboxypeptidase</keyword>
<proteinExistence type="predicted"/>
<dbReference type="GO" id="GO:0004180">
    <property type="term" value="F:carboxypeptidase activity"/>
    <property type="evidence" value="ECO:0007669"/>
    <property type="project" value="UniProtKB-KW"/>
</dbReference>
<evidence type="ECO:0000256" key="3">
    <source>
        <dbReference type="SAM" id="SignalP"/>
    </source>
</evidence>
<dbReference type="RefSeq" id="WP_079423566.1">
    <property type="nucleotide sequence ID" value="NZ_MZGV01000016.1"/>
</dbReference>
<evidence type="ECO:0000256" key="2">
    <source>
        <dbReference type="ARBA" id="ARBA00023136"/>
    </source>
</evidence>
<feature type="signal peptide" evidence="3">
    <location>
        <begin position="1"/>
        <end position="20"/>
    </location>
</feature>
<dbReference type="EC" id="3.4.-.-" evidence="5"/>
<dbReference type="InterPro" id="IPR001466">
    <property type="entry name" value="Beta-lactam-related"/>
</dbReference>
<sequence>MKIKKHLITALAMTSMIATSTVTTYGANGAEAGVPLNKIPYTQITQDFGPKSIKELKPKNNFLQPDKQNVKAKSFVAKSYIDTKKVADEKASALVSAYGCTSVQYALIDNGKMVLSGNAGTYEKGSNTSLTADNMYGIGSISKVFVTTAVMKLADEGKVNLDTPVTHYIKNFKMADKRYKKITVRMLLNHSSGLMGSSFSNAILFNDNSTYAHDSLLKQLRTQRLKAAPGEYSVYCNDGFDLAEILVERVTGTSYTNYIAKNITGPLKMKDTKTPLSDFDRNKLAKTYYTGIDKALPVEDFNAIGCGGIYSSAEDLCNFATTFTKNSNGVLSDKAIKAMQSKEYSRGIWPSATDSIFSYGLGWDSVNLYPFNRYNIKALEKGGDTKFYHSSLIVLPKENVAMAVVSSGGSSSLDELMAEGVLLSALKEKGAISKIKADKTFAKPKKTVVPDKIKKFEGTYAAHSNFINIEISKSGILKESYPQIPQYGTQTYVYTKKGSFVSNDGTDSLKFVKAKNKKTYLEEESYVSAQYLGQTVDDEFIAQKDKVKKLSKAVSDAWKNREGKKYYALNERYSSMSYMYACPYAQVAFSKGFKGYYGMDKITGQNTATAFLDGPGMLARDQYDYKFYKKDNVEYLSSDGSIFVEEAAIGTLPTDDKFNCKINNDGYAQWYKISDASAGKEITVDMPKNAGFAVYNSNGSLVNDTVISGDNKVTLPKDGRIVFLGDANADFTVQYSTSSNE</sequence>
<dbReference type="PANTHER" id="PTHR46825">
    <property type="entry name" value="D-ALANYL-D-ALANINE-CARBOXYPEPTIDASE/ENDOPEPTIDASE AMPH"/>
    <property type="match status" value="1"/>
</dbReference>
<comment type="caution">
    <text evidence="5">The sequence shown here is derived from an EMBL/GenBank/DDBJ whole genome shotgun (WGS) entry which is preliminary data.</text>
</comment>
<dbReference type="Proteomes" id="UP000190080">
    <property type="component" value="Unassembled WGS sequence"/>
</dbReference>
<name>A0A1V4IR15_9CLOT</name>
<reference evidence="5 6" key="1">
    <citation type="submission" date="2017-03" db="EMBL/GenBank/DDBJ databases">
        <title>Genome sequence of Clostridium oryzae DSM 28571.</title>
        <authorList>
            <person name="Poehlein A."/>
            <person name="Daniel R."/>
        </authorList>
    </citation>
    <scope>NUCLEOTIDE SEQUENCE [LARGE SCALE GENOMIC DNA]</scope>
    <source>
        <strain evidence="5 6">DSM 28571</strain>
    </source>
</reference>
<keyword evidence="5" id="KW-0378">Hydrolase</keyword>
<dbReference type="EMBL" id="MZGV01000016">
    <property type="protein sequence ID" value="OPJ62244.1"/>
    <property type="molecule type" value="Genomic_DNA"/>
</dbReference>
<organism evidence="5 6">
    <name type="scientific">Clostridium oryzae</name>
    <dbReference type="NCBI Taxonomy" id="1450648"/>
    <lineage>
        <taxon>Bacteria</taxon>
        <taxon>Bacillati</taxon>
        <taxon>Bacillota</taxon>
        <taxon>Clostridia</taxon>
        <taxon>Eubacteriales</taxon>
        <taxon>Clostridiaceae</taxon>
        <taxon>Clostridium</taxon>
    </lineage>
</organism>
<dbReference type="SUPFAM" id="SSF56601">
    <property type="entry name" value="beta-lactamase/transpeptidase-like"/>
    <property type="match status" value="1"/>
</dbReference>
<dbReference type="PANTHER" id="PTHR46825:SF11">
    <property type="entry name" value="PENICILLIN-BINDING PROTEIN 4"/>
    <property type="match status" value="1"/>
</dbReference>
<keyword evidence="6" id="KW-1185">Reference proteome</keyword>
<dbReference type="AlphaFoldDB" id="A0A1V4IR15"/>
<keyword evidence="2" id="KW-0472">Membrane</keyword>
<dbReference type="Gene3D" id="3.40.710.10">
    <property type="entry name" value="DD-peptidase/beta-lactamase superfamily"/>
    <property type="match status" value="1"/>
</dbReference>
<feature type="chain" id="PRO_5039067870" evidence="3">
    <location>
        <begin position="21"/>
        <end position="741"/>
    </location>
</feature>
<protein>
    <submittedName>
        <fullName evidence="5">D-alanyl-D-alanine-carboxypeptidase/endopeptidase AmpH</fullName>
        <ecNumber evidence="5">3.4.-.-</ecNumber>
    </submittedName>
</protein>
<evidence type="ECO:0000313" key="6">
    <source>
        <dbReference type="Proteomes" id="UP000190080"/>
    </source>
</evidence>
<feature type="domain" description="Beta-lactamase-related" evidence="4">
    <location>
        <begin position="89"/>
        <end position="417"/>
    </location>
</feature>
<dbReference type="InterPro" id="IPR050491">
    <property type="entry name" value="AmpC-like"/>
</dbReference>
<dbReference type="OrthoDB" id="9797709at2"/>
<evidence type="ECO:0000256" key="1">
    <source>
        <dbReference type="ARBA" id="ARBA00004370"/>
    </source>
</evidence>
<dbReference type="Pfam" id="PF00144">
    <property type="entry name" value="Beta-lactamase"/>
    <property type="match status" value="1"/>
</dbReference>
<keyword evidence="3" id="KW-0732">Signal</keyword>
<dbReference type="STRING" id="1450648.CLORY_18520"/>
<keyword evidence="5" id="KW-0645">Protease</keyword>
<comment type="subcellular location">
    <subcellularLocation>
        <location evidence="1">Membrane</location>
    </subcellularLocation>
</comment>
<evidence type="ECO:0000259" key="4">
    <source>
        <dbReference type="Pfam" id="PF00144"/>
    </source>
</evidence>
<accession>A0A1V4IR15</accession>
<dbReference type="InterPro" id="IPR012338">
    <property type="entry name" value="Beta-lactam/transpept-like"/>
</dbReference>
<evidence type="ECO:0000313" key="5">
    <source>
        <dbReference type="EMBL" id="OPJ62244.1"/>
    </source>
</evidence>